<dbReference type="InterPro" id="IPR029787">
    <property type="entry name" value="Nucleotide_cyclase"/>
</dbReference>
<keyword evidence="5" id="KW-1185">Reference proteome</keyword>
<evidence type="ECO:0000313" key="4">
    <source>
        <dbReference type="EMBL" id="OEH84830.1"/>
    </source>
</evidence>
<protein>
    <recommendedName>
        <fullName evidence="3">GGDEF domain-containing protein</fullName>
    </recommendedName>
</protein>
<comment type="caution">
    <text evidence="4">The sequence shown here is derived from an EMBL/GenBank/DDBJ whole genome shotgun (WGS) entry which is preliminary data.</text>
</comment>
<name>A0A1E5L3V7_9FIRM</name>
<dbReference type="EMBL" id="MJAT01000036">
    <property type="protein sequence ID" value="OEH84830.1"/>
    <property type="molecule type" value="Genomic_DNA"/>
</dbReference>
<feature type="transmembrane region" description="Helical" evidence="2">
    <location>
        <begin position="38"/>
        <end position="58"/>
    </location>
</feature>
<evidence type="ECO:0000256" key="1">
    <source>
        <dbReference type="SAM" id="Coils"/>
    </source>
</evidence>
<feature type="transmembrane region" description="Helical" evidence="2">
    <location>
        <begin position="12"/>
        <end position="32"/>
    </location>
</feature>
<dbReference type="NCBIfam" id="TIGR00254">
    <property type="entry name" value="GGDEF"/>
    <property type="match status" value="1"/>
</dbReference>
<feature type="transmembrane region" description="Helical" evidence="2">
    <location>
        <begin position="70"/>
        <end position="88"/>
    </location>
</feature>
<dbReference type="Gene3D" id="3.30.70.270">
    <property type="match status" value="1"/>
</dbReference>
<dbReference type="PROSITE" id="PS50887">
    <property type="entry name" value="GGDEF"/>
    <property type="match status" value="1"/>
</dbReference>
<dbReference type="Pfam" id="PF00990">
    <property type="entry name" value="GGDEF"/>
    <property type="match status" value="1"/>
</dbReference>
<dbReference type="CDD" id="cd01949">
    <property type="entry name" value="GGDEF"/>
    <property type="match status" value="1"/>
</dbReference>
<dbReference type="AlphaFoldDB" id="A0A1E5L3V7"/>
<dbReference type="STRING" id="1390249.BHU72_08360"/>
<dbReference type="InterPro" id="IPR050469">
    <property type="entry name" value="Diguanylate_Cyclase"/>
</dbReference>
<evidence type="ECO:0000256" key="2">
    <source>
        <dbReference type="SAM" id="Phobius"/>
    </source>
</evidence>
<proteinExistence type="predicted"/>
<dbReference type="PANTHER" id="PTHR45138">
    <property type="entry name" value="REGULATORY COMPONENTS OF SENSORY TRANSDUCTION SYSTEM"/>
    <property type="match status" value="1"/>
</dbReference>
<feature type="domain" description="GGDEF" evidence="3">
    <location>
        <begin position="228"/>
        <end position="361"/>
    </location>
</feature>
<evidence type="ECO:0000313" key="5">
    <source>
        <dbReference type="Proteomes" id="UP000095255"/>
    </source>
</evidence>
<dbReference type="InterPro" id="IPR000160">
    <property type="entry name" value="GGDEF_dom"/>
</dbReference>
<dbReference type="PANTHER" id="PTHR45138:SF9">
    <property type="entry name" value="DIGUANYLATE CYCLASE DGCM-RELATED"/>
    <property type="match status" value="1"/>
</dbReference>
<dbReference type="SMART" id="SM00267">
    <property type="entry name" value="GGDEF"/>
    <property type="match status" value="1"/>
</dbReference>
<keyword evidence="2" id="KW-1133">Transmembrane helix</keyword>
<reference evidence="4 5" key="1">
    <citation type="submission" date="2016-09" db="EMBL/GenBank/DDBJ databases">
        <title>Desulfuribacillus arsenicus sp. nov., an obligately anaerobic, dissimilatory arsenic- and antimonate-reducing bacterium isolated from anoxic sediments.</title>
        <authorList>
            <person name="Abin C.A."/>
            <person name="Hollibaugh J.T."/>
        </authorList>
    </citation>
    <scope>NUCLEOTIDE SEQUENCE [LARGE SCALE GENOMIC DNA]</scope>
    <source>
        <strain evidence="4 5">MLFW-2</strain>
    </source>
</reference>
<dbReference type="SUPFAM" id="SSF55073">
    <property type="entry name" value="Nucleotide cyclase"/>
    <property type="match status" value="1"/>
</dbReference>
<dbReference type="GO" id="GO:0052621">
    <property type="term" value="F:diguanylate cyclase activity"/>
    <property type="evidence" value="ECO:0007669"/>
    <property type="project" value="TreeGrafter"/>
</dbReference>
<organism evidence="4 5">
    <name type="scientific">Desulfuribacillus stibiiarsenatis</name>
    <dbReference type="NCBI Taxonomy" id="1390249"/>
    <lineage>
        <taxon>Bacteria</taxon>
        <taxon>Bacillati</taxon>
        <taxon>Bacillota</taxon>
        <taxon>Desulfuribacillia</taxon>
        <taxon>Desulfuribacillales</taxon>
        <taxon>Desulfuribacillaceae</taxon>
        <taxon>Desulfuribacillus</taxon>
    </lineage>
</organism>
<keyword evidence="1" id="KW-0175">Coiled coil</keyword>
<feature type="transmembrane region" description="Helical" evidence="2">
    <location>
        <begin position="139"/>
        <end position="160"/>
    </location>
</feature>
<accession>A0A1E5L3V7</accession>
<dbReference type="RefSeq" id="WP_069702929.1">
    <property type="nucleotide sequence ID" value="NZ_MJAT01000036.1"/>
</dbReference>
<evidence type="ECO:0000259" key="3">
    <source>
        <dbReference type="PROSITE" id="PS50887"/>
    </source>
</evidence>
<feature type="coiled-coil region" evidence="1">
    <location>
        <begin position="159"/>
        <end position="186"/>
    </location>
</feature>
<keyword evidence="2" id="KW-0812">Transmembrane</keyword>
<dbReference type="InterPro" id="IPR043128">
    <property type="entry name" value="Rev_trsase/Diguanyl_cyclase"/>
</dbReference>
<keyword evidence="2" id="KW-0472">Membrane</keyword>
<dbReference type="Proteomes" id="UP000095255">
    <property type="component" value="Unassembled WGS sequence"/>
</dbReference>
<sequence length="369" mass="42121">MHFDKKINSIKNIILLTQLGFIMILPIAGMLSTHKPSLTDHLSLFLLILLSLYIFLGVKENRKSDMVRWWTIFIIEIVLVSIAIIHYGTLETNLFSIFFIIIAQMAFVLSSVAAILGGVLISISYAISSYLHDPHIFTFNHWIINVFYLIGISAPIIFFVKLEREYRDQSEQKEQLIREVNEANRQLTEYAFHIQELVVTDSLTRLYNQTHAHERFMIEVEIARKNNTELCIAFIDVDNFKQINDTYGHQFGDDVLRSIGSTIVNSVMGTNYVAARYGGEEMIIIMPNTSLQKAHNFSKFIREEISNVRFKSLSDLSVTVSIGIAAFPEDAGNKETLTKIADMYMYEAKKTGKNKVVSSINANNKDSER</sequence>
<gene>
    <name evidence="4" type="ORF">BHU72_08360</name>
</gene>
<dbReference type="FunFam" id="3.30.70.270:FF:000001">
    <property type="entry name" value="Diguanylate cyclase domain protein"/>
    <property type="match status" value="1"/>
</dbReference>
<feature type="transmembrane region" description="Helical" evidence="2">
    <location>
        <begin position="94"/>
        <end position="127"/>
    </location>
</feature>